<dbReference type="InterPro" id="IPR011006">
    <property type="entry name" value="CheY-like_superfamily"/>
</dbReference>
<reference evidence="4 5" key="1">
    <citation type="submission" date="2016-10" db="EMBL/GenBank/DDBJ databases">
        <authorList>
            <person name="Varghese N."/>
            <person name="Submissions S."/>
        </authorList>
    </citation>
    <scope>NUCLEOTIDE SEQUENCE [LARGE SCALE GENOMIC DNA]</scope>
    <source>
        <strain evidence="4 5">YR512</strain>
    </source>
</reference>
<evidence type="ECO:0000313" key="5">
    <source>
        <dbReference type="Proteomes" id="UP000198841"/>
    </source>
</evidence>
<proteinExistence type="predicted"/>
<dbReference type="EMBL" id="FOSD01000001">
    <property type="protein sequence ID" value="SFJ37983.1"/>
    <property type="molecule type" value="Genomic_DNA"/>
</dbReference>
<feature type="domain" description="Response regulatory" evidence="3">
    <location>
        <begin position="6"/>
        <end position="121"/>
    </location>
</feature>
<dbReference type="PANTHER" id="PTHR44591">
    <property type="entry name" value="STRESS RESPONSE REGULATOR PROTEIN 1"/>
    <property type="match status" value="1"/>
</dbReference>
<dbReference type="PANTHER" id="PTHR44591:SF25">
    <property type="entry name" value="CHEMOTAXIS TWO-COMPONENT RESPONSE REGULATOR"/>
    <property type="match status" value="1"/>
</dbReference>
<comment type="caution">
    <text evidence="4">The sequence shown here is derived from an EMBL/GenBank/DDBJ whole genome shotgun (WGS) entry which is preliminary data.</text>
</comment>
<evidence type="ECO:0000256" key="1">
    <source>
        <dbReference type="ARBA" id="ARBA00022553"/>
    </source>
</evidence>
<keyword evidence="1 2" id="KW-0597">Phosphoprotein</keyword>
<sequence length="128" mass="14242">MQLSQRIVVVDDERSVRSGLCNLLQSEGYATQAFESAEALLADETALHDAALFIIDVELNGMSGFELFRALIERLENPPGIIISGNGDENMLWYAINLGAITFMRKPIDIDLLFEHIRLAFSSQAARQ</sequence>
<feature type="modified residue" description="4-aspartylphosphate" evidence="2">
    <location>
        <position position="56"/>
    </location>
</feature>
<dbReference type="RefSeq" id="WP_008102802.1">
    <property type="nucleotide sequence ID" value="NZ_FOSD01000001.1"/>
</dbReference>
<dbReference type="Gene3D" id="3.40.50.2300">
    <property type="match status" value="1"/>
</dbReference>
<dbReference type="SMART" id="SM00448">
    <property type="entry name" value="REC"/>
    <property type="match status" value="1"/>
</dbReference>
<dbReference type="SUPFAM" id="SSF52172">
    <property type="entry name" value="CheY-like"/>
    <property type="match status" value="1"/>
</dbReference>
<dbReference type="InterPro" id="IPR001789">
    <property type="entry name" value="Sig_transdc_resp-reg_receiver"/>
</dbReference>
<dbReference type="PROSITE" id="PS50110">
    <property type="entry name" value="RESPONSE_REGULATORY"/>
    <property type="match status" value="1"/>
</dbReference>
<accession>A0A1I3QUP7</accession>
<keyword evidence="5" id="KW-1185">Reference proteome</keyword>
<gene>
    <name evidence="4" type="ORF">SAMN05518863_101291</name>
</gene>
<organism evidence="4 5">
    <name type="scientific">Candidatus Pantoea symbiotica</name>
    <dbReference type="NCBI Taxonomy" id="1884370"/>
    <lineage>
        <taxon>Bacteria</taxon>
        <taxon>Pseudomonadati</taxon>
        <taxon>Pseudomonadota</taxon>
        <taxon>Gammaproteobacteria</taxon>
        <taxon>Enterobacterales</taxon>
        <taxon>Erwiniaceae</taxon>
        <taxon>Pantoea</taxon>
    </lineage>
</organism>
<evidence type="ECO:0000259" key="3">
    <source>
        <dbReference type="PROSITE" id="PS50110"/>
    </source>
</evidence>
<dbReference type="InterPro" id="IPR050595">
    <property type="entry name" value="Bact_response_regulator"/>
</dbReference>
<name>A0A1I3QUP7_9GAMM</name>
<dbReference type="Proteomes" id="UP000198841">
    <property type="component" value="Unassembled WGS sequence"/>
</dbReference>
<evidence type="ECO:0000256" key="2">
    <source>
        <dbReference type="PROSITE-ProRule" id="PRU00169"/>
    </source>
</evidence>
<dbReference type="Pfam" id="PF00072">
    <property type="entry name" value="Response_reg"/>
    <property type="match status" value="1"/>
</dbReference>
<evidence type="ECO:0000313" key="4">
    <source>
        <dbReference type="EMBL" id="SFJ37983.1"/>
    </source>
</evidence>
<protein>
    <submittedName>
        <fullName evidence="4">Response regulator receiver domain-containing protein</fullName>
    </submittedName>
</protein>